<dbReference type="Gene3D" id="2.130.10.10">
    <property type="entry name" value="YVTN repeat-like/Quinoprotein amine dehydrogenase"/>
    <property type="match status" value="1"/>
</dbReference>
<keyword evidence="3" id="KW-0813">Transport</keyword>
<dbReference type="InterPro" id="IPR011044">
    <property type="entry name" value="Quino_amine_DH_bsu"/>
</dbReference>
<dbReference type="EMBL" id="JABBGA010000029">
    <property type="protein sequence ID" value="NML28543.1"/>
    <property type="molecule type" value="Genomic_DNA"/>
</dbReference>
<comment type="caution">
    <text evidence="10">The sequence shown here is derived from an EMBL/GenBank/DDBJ whole genome shotgun (WGS) entry which is preliminary data.</text>
</comment>
<dbReference type="AlphaFoldDB" id="A0A848GDR0"/>
<evidence type="ECO:0000256" key="8">
    <source>
        <dbReference type="PIRSR" id="PIRSR609451-50"/>
    </source>
</evidence>
<keyword evidence="5" id="KW-0574">Periplasm</keyword>
<evidence type="ECO:0000256" key="7">
    <source>
        <dbReference type="ARBA" id="ARBA00023002"/>
    </source>
</evidence>
<sequence length="384" mass="41582">MLRKAFAGRLLTTALALAASGGALAELPPEPITVGKLPPPSPYRIYLADISIGHIVDGRLHVIDGDKLRYEGVIATGYAGQPILSADRREVYVATTYYSRLSHGTRTDVVDIHDAQTLTKTGEVELPPRHAQSLNYKGTIRPSADGRWLFVQYATPATSVGVIDLKTRKTVNEIATPGCWSILPAASVGGRFSTVCGDGTLLTVSLDDKGQVATQKRSAKFFDADKDPIFIHAEQDKDTYRFVSFLGDVYTAKVGAEVASFETPWSILTAADRKQGWRPGGYQLIAQHNASGRLYVGMHDKGMEGSHKTPAKEIWTIDLASRKRIERTPGQNAIALAVSQGEGSKLFAYDGVKAAIAVFDASRKLSLAKRMEGVGETPTLMELH</sequence>
<reference evidence="10 11" key="1">
    <citation type="submission" date="2020-04" db="EMBL/GenBank/DDBJ databases">
        <title>Zoogloea sp. G-4-1-14 isolated from soil.</title>
        <authorList>
            <person name="Dahal R.H."/>
        </authorList>
    </citation>
    <scope>NUCLEOTIDE SEQUENCE [LARGE SCALE GENOMIC DNA]</scope>
    <source>
        <strain evidence="10 11">G-4-1-14</strain>
    </source>
</reference>
<evidence type="ECO:0000313" key="10">
    <source>
        <dbReference type="EMBL" id="NML28543.1"/>
    </source>
</evidence>
<accession>A0A848GDR0</accession>
<evidence type="ECO:0000256" key="2">
    <source>
        <dbReference type="ARBA" id="ARBA00010548"/>
    </source>
</evidence>
<dbReference type="RefSeq" id="WP_169148071.1">
    <property type="nucleotide sequence ID" value="NZ_JABBGA010000029.1"/>
</dbReference>
<keyword evidence="4 9" id="KW-0732">Signal</keyword>
<evidence type="ECO:0000256" key="9">
    <source>
        <dbReference type="SAM" id="SignalP"/>
    </source>
</evidence>
<organism evidence="10 11">
    <name type="scientific">Zoogloea dura</name>
    <dbReference type="NCBI Taxonomy" id="2728840"/>
    <lineage>
        <taxon>Bacteria</taxon>
        <taxon>Pseudomonadati</taxon>
        <taxon>Pseudomonadota</taxon>
        <taxon>Betaproteobacteria</taxon>
        <taxon>Rhodocyclales</taxon>
        <taxon>Zoogloeaceae</taxon>
        <taxon>Zoogloea</taxon>
    </lineage>
</organism>
<dbReference type="GO" id="GO:0030058">
    <property type="term" value="F:aliphatic amine dehydrogenase activity"/>
    <property type="evidence" value="ECO:0007669"/>
    <property type="project" value="InterPro"/>
</dbReference>
<evidence type="ECO:0000313" key="11">
    <source>
        <dbReference type="Proteomes" id="UP000580043"/>
    </source>
</evidence>
<comment type="subcellular location">
    <subcellularLocation>
        <location evidence="1">Periplasm</location>
    </subcellularLocation>
</comment>
<keyword evidence="8" id="KW-1015">Disulfide bond</keyword>
<comment type="similarity">
    <text evidence="2">Belongs to the aromatic amine dehydrogenase heavy chain family.</text>
</comment>
<evidence type="ECO:0000256" key="4">
    <source>
        <dbReference type="ARBA" id="ARBA00022729"/>
    </source>
</evidence>
<dbReference type="SUPFAM" id="SSF50969">
    <property type="entry name" value="YVTN repeat-like/Quinoprotein amine dehydrogenase"/>
    <property type="match status" value="1"/>
</dbReference>
<evidence type="ECO:0000256" key="3">
    <source>
        <dbReference type="ARBA" id="ARBA00022448"/>
    </source>
</evidence>
<dbReference type="Pfam" id="PF06433">
    <property type="entry name" value="Me-amine-dh_H"/>
    <property type="match status" value="1"/>
</dbReference>
<keyword evidence="11" id="KW-1185">Reference proteome</keyword>
<proteinExistence type="inferred from homology"/>
<keyword evidence="7" id="KW-0560">Oxidoreductase</keyword>
<evidence type="ECO:0000256" key="6">
    <source>
        <dbReference type="ARBA" id="ARBA00022982"/>
    </source>
</evidence>
<feature type="disulfide bond" evidence="8">
    <location>
        <begin position="179"/>
        <end position="196"/>
    </location>
</feature>
<feature type="signal peptide" evidence="9">
    <location>
        <begin position="1"/>
        <end position="25"/>
    </location>
</feature>
<evidence type="ECO:0000256" key="1">
    <source>
        <dbReference type="ARBA" id="ARBA00004418"/>
    </source>
</evidence>
<name>A0A848GDR0_9RHOO</name>
<dbReference type="InterPro" id="IPR009451">
    <property type="entry name" value="Metamine_DH_Hvc"/>
</dbReference>
<protein>
    <submittedName>
        <fullName evidence="10">Amine dehydrogenase</fullName>
    </submittedName>
</protein>
<evidence type="ECO:0000256" key="5">
    <source>
        <dbReference type="ARBA" id="ARBA00022764"/>
    </source>
</evidence>
<dbReference type="Proteomes" id="UP000580043">
    <property type="component" value="Unassembled WGS sequence"/>
</dbReference>
<dbReference type="InterPro" id="IPR015943">
    <property type="entry name" value="WD40/YVTN_repeat-like_dom_sf"/>
</dbReference>
<feature type="chain" id="PRO_5032629064" evidence="9">
    <location>
        <begin position="26"/>
        <end position="384"/>
    </location>
</feature>
<keyword evidence="6" id="KW-0249">Electron transport</keyword>
<gene>
    <name evidence="10" type="ORF">HHL15_22535</name>
</gene>
<dbReference type="GO" id="GO:0042597">
    <property type="term" value="C:periplasmic space"/>
    <property type="evidence" value="ECO:0007669"/>
    <property type="project" value="UniProtKB-SubCell"/>
</dbReference>